<keyword evidence="3" id="KW-1185">Reference proteome</keyword>
<dbReference type="InterPro" id="IPR050849">
    <property type="entry name" value="HAD-like_hydrolase_phosphatase"/>
</dbReference>
<dbReference type="Proteomes" id="UP000431533">
    <property type="component" value="Unassembled WGS sequence"/>
</dbReference>
<dbReference type="SUPFAM" id="SSF56784">
    <property type="entry name" value="HAD-like"/>
    <property type="match status" value="1"/>
</dbReference>
<evidence type="ECO:0000313" key="3">
    <source>
        <dbReference type="Proteomes" id="UP000431533"/>
    </source>
</evidence>
<reference evidence="2 3" key="1">
    <citation type="submission" date="2018-05" db="EMBL/GenBank/DDBJ databases">
        <title>Genome sequencing and assembly of the regulated plant pathogen Lachnellula willkommii and related sister species for the development of diagnostic species identification markers.</title>
        <authorList>
            <person name="Giroux E."/>
            <person name="Bilodeau G."/>
        </authorList>
    </citation>
    <scope>NUCLEOTIDE SEQUENCE [LARGE SCALE GENOMIC DNA]</scope>
    <source>
        <strain evidence="2 3">CBS 185.66</strain>
    </source>
</reference>
<proteinExistence type="predicted"/>
<dbReference type="AlphaFoldDB" id="A0A8H8R6H5"/>
<evidence type="ECO:0000313" key="2">
    <source>
        <dbReference type="EMBL" id="TVY28906.1"/>
    </source>
</evidence>
<dbReference type="InterPro" id="IPR014876">
    <property type="entry name" value="DEK_C"/>
</dbReference>
<dbReference type="InterPro" id="IPR023214">
    <property type="entry name" value="HAD_sf"/>
</dbReference>
<accession>A0A8H8R6H5</accession>
<dbReference type="OrthoDB" id="10255128at2759"/>
<dbReference type="PROSITE" id="PS51998">
    <property type="entry name" value="DEK_C"/>
    <property type="match status" value="1"/>
</dbReference>
<feature type="domain" description="DEK-C" evidence="1">
    <location>
        <begin position="103"/>
        <end position="158"/>
    </location>
</feature>
<dbReference type="EMBL" id="QGMH01000024">
    <property type="protein sequence ID" value="TVY28906.1"/>
    <property type="molecule type" value="Genomic_DNA"/>
</dbReference>
<dbReference type="InterPro" id="IPR036412">
    <property type="entry name" value="HAD-like_sf"/>
</dbReference>
<evidence type="ECO:0000259" key="1">
    <source>
        <dbReference type="PROSITE" id="PS51998"/>
    </source>
</evidence>
<dbReference type="RefSeq" id="XP_031007694.1">
    <property type="nucleotide sequence ID" value="XM_031146626.1"/>
</dbReference>
<dbReference type="GeneID" id="41981844"/>
<organism evidence="2 3">
    <name type="scientific">Lachnellula hyalina</name>
    <dbReference type="NCBI Taxonomy" id="1316788"/>
    <lineage>
        <taxon>Eukaryota</taxon>
        <taxon>Fungi</taxon>
        <taxon>Dikarya</taxon>
        <taxon>Ascomycota</taxon>
        <taxon>Pezizomycotina</taxon>
        <taxon>Leotiomycetes</taxon>
        <taxon>Helotiales</taxon>
        <taxon>Lachnaceae</taxon>
        <taxon>Lachnellula</taxon>
    </lineage>
</organism>
<dbReference type="SUPFAM" id="SSF109715">
    <property type="entry name" value="DEK C-terminal domain"/>
    <property type="match status" value="1"/>
</dbReference>
<dbReference type="Pfam" id="PF08766">
    <property type="entry name" value="DEK_C"/>
    <property type="match status" value="1"/>
</dbReference>
<gene>
    <name evidence="2" type="ORF">LHYA1_G001646</name>
</gene>
<sequence>MTKRPIILDFDGTITTQDTITTLAHLAITHQASHGLNLQPAWGTIVSSYSLDLSSHIAHYHPTVEERKTLKQEIEYYRSLKNVESKSFDRVSASGIFKGFGATDERAQYAAIVDDILASVDLKTVNTRQVRTGLAARLGVDLEGQKWGVQEMLQDLITERFDVANQAAGGPAPSTKIKGPPKAWPLGEWHRFGVDAVMGGLVEGRKGIKEFGNMAAGQGTACGIVSVNFSRDFVRGVVSAVCPGLAGMDVVANVPNAAGVLEGFDVYGKGHPKEVIVTSDGKLAAMKELLGYWRKQGEVNGEEAPHPIYVGDSGTDLECLMEDGVIGIVMTGDGESALMQTFNRIGVKVIPIGEFRESEETSVYWARDFTEIMQSPLFSDSREQIT</sequence>
<comment type="caution">
    <text evidence="2">The sequence shown here is derived from an EMBL/GenBank/DDBJ whole genome shotgun (WGS) entry which is preliminary data.</text>
</comment>
<name>A0A8H8R6H5_9HELO</name>
<dbReference type="PANTHER" id="PTHR28181:SF1">
    <property type="entry name" value="COLD TOLERANCE PROTEIN 1"/>
    <property type="match status" value="1"/>
</dbReference>
<dbReference type="PANTHER" id="PTHR28181">
    <property type="entry name" value="UPF0655 PROTEIN YCR015C"/>
    <property type="match status" value="1"/>
</dbReference>
<protein>
    <recommendedName>
        <fullName evidence="1">DEK-C domain-containing protein</fullName>
    </recommendedName>
</protein>
<dbReference type="Gene3D" id="3.40.50.1000">
    <property type="entry name" value="HAD superfamily/HAD-like"/>
    <property type="match status" value="1"/>
</dbReference>